<dbReference type="CDD" id="cd07262">
    <property type="entry name" value="VOC_like"/>
    <property type="match status" value="1"/>
</dbReference>
<dbReference type="Gene3D" id="3.10.180.10">
    <property type="entry name" value="2,3-Dihydroxybiphenyl 1,2-Dioxygenase, domain 1"/>
    <property type="match status" value="1"/>
</dbReference>
<accession>A0A8H8UB60</accession>
<keyword evidence="3" id="KW-1185">Reference proteome</keyword>
<comment type="caution">
    <text evidence="2">The sequence shown here is derived from an EMBL/GenBank/DDBJ whole genome shotgun (WGS) entry which is preliminary data.</text>
</comment>
<dbReference type="PANTHER" id="PTHR35006">
    <property type="entry name" value="GLYOXALASE FAMILY PROTEIN (AFU_ORTHOLOGUE AFUA_5G14830)"/>
    <property type="match status" value="1"/>
</dbReference>
<dbReference type="InterPro" id="IPR004360">
    <property type="entry name" value="Glyas_Fos-R_dOase_dom"/>
</dbReference>
<reference evidence="2 3" key="1">
    <citation type="submission" date="2018-05" db="EMBL/GenBank/DDBJ databases">
        <title>Genome sequencing and assembly of the regulated plant pathogen Lachnellula willkommii and related sister species for the development of diagnostic species identification markers.</title>
        <authorList>
            <person name="Giroux E."/>
            <person name="Bilodeau G."/>
        </authorList>
    </citation>
    <scope>NUCLEOTIDE SEQUENCE [LARGE SCALE GENOMIC DNA]</scope>
    <source>
        <strain evidence="2 3">CBS 197.66</strain>
    </source>
</reference>
<evidence type="ECO:0000259" key="1">
    <source>
        <dbReference type="Pfam" id="PF00903"/>
    </source>
</evidence>
<dbReference type="SUPFAM" id="SSF54593">
    <property type="entry name" value="Glyoxalase/Bleomycin resistance protein/Dihydroxybiphenyl dioxygenase"/>
    <property type="match status" value="1"/>
</dbReference>
<dbReference type="AlphaFoldDB" id="A0A8H8UB60"/>
<dbReference type="OrthoDB" id="10249419at2759"/>
<gene>
    <name evidence="2" type="ORF">LSUB1_G002386</name>
</gene>
<dbReference type="InterPro" id="IPR029068">
    <property type="entry name" value="Glyas_Bleomycin-R_OHBP_Dase"/>
</dbReference>
<name>A0A8H8UB60_9HELO</name>
<dbReference type="PANTHER" id="PTHR35006:SF2">
    <property type="entry name" value="GLYOXALASE FAMILY PROTEIN (AFU_ORTHOLOGUE AFUA_5G14830)"/>
    <property type="match status" value="1"/>
</dbReference>
<feature type="domain" description="Glyoxalase/fosfomycin resistance/dioxygenase" evidence="1">
    <location>
        <begin position="3"/>
        <end position="117"/>
    </location>
</feature>
<dbReference type="EMBL" id="QGMJ01000164">
    <property type="protein sequence ID" value="TVY40794.1"/>
    <property type="molecule type" value="Genomic_DNA"/>
</dbReference>
<evidence type="ECO:0000313" key="2">
    <source>
        <dbReference type="EMBL" id="TVY40794.1"/>
    </source>
</evidence>
<proteinExistence type="predicted"/>
<dbReference type="Pfam" id="PF00903">
    <property type="entry name" value="Glyoxalase"/>
    <property type="match status" value="1"/>
</dbReference>
<evidence type="ECO:0000313" key="3">
    <source>
        <dbReference type="Proteomes" id="UP000462212"/>
    </source>
</evidence>
<sequence length="124" mass="13386">MPIAHMSISVADFDAAKAFYSAALAPLKYKVAMEFPGSVGFGVPGDKSDFWLVSSKGQKVPPVHTAFLGQSEEMVQQFHAASLKAGATCNGLPGLRPQYGPDYYASFITDLEGNNMECVYFKPQ</sequence>
<organism evidence="2 3">
    <name type="scientific">Lachnellula subtilissima</name>
    <dbReference type="NCBI Taxonomy" id="602034"/>
    <lineage>
        <taxon>Eukaryota</taxon>
        <taxon>Fungi</taxon>
        <taxon>Dikarya</taxon>
        <taxon>Ascomycota</taxon>
        <taxon>Pezizomycotina</taxon>
        <taxon>Leotiomycetes</taxon>
        <taxon>Helotiales</taxon>
        <taxon>Lachnaceae</taxon>
        <taxon>Lachnellula</taxon>
    </lineage>
</organism>
<protein>
    <recommendedName>
        <fullName evidence="1">Glyoxalase/fosfomycin resistance/dioxygenase domain-containing protein</fullName>
    </recommendedName>
</protein>
<dbReference type="Proteomes" id="UP000462212">
    <property type="component" value="Unassembled WGS sequence"/>
</dbReference>